<gene>
    <name evidence="7" type="ORF">VICG_01857</name>
</gene>
<dbReference type="VEuPathDB" id="MicrosporidiaDB:VICG_01857"/>
<dbReference type="Proteomes" id="UP000011082">
    <property type="component" value="Unassembled WGS sequence"/>
</dbReference>
<dbReference type="STRING" id="993615.L2GKB4"/>
<dbReference type="InterPro" id="IPR027417">
    <property type="entry name" value="P-loop_NTPase"/>
</dbReference>
<dbReference type="Pfam" id="PF00493">
    <property type="entry name" value="MCM"/>
    <property type="match status" value="1"/>
</dbReference>
<evidence type="ECO:0000256" key="5">
    <source>
        <dbReference type="RuleBase" id="RU004070"/>
    </source>
</evidence>
<dbReference type="InParanoid" id="L2GKB4"/>
<comment type="similarity">
    <text evidence="5">Belongs to the MCM family.</text>
</comment>
<dbReference type="GO" id="GO:0006279">
    <property type="term" value="P:premeiotic DNA replication"/>
    <property type="evidence" value="ECO:0007669"/>
    <property type="project" value="UniProtKB-ARBA"/>
</dbReference>
<dbReference type="Pfam" id="PF17855">
    <property type="entry name" value="MCM_lid"/>
    <property type="match status" value="1"/>
</dbReference>
<dbReference type="InterPro" id="IPR001208">
    <property type="entry name" value="MCM_dom"/>
</dbReference>
<dbReference type="PROSITE" id="PS00847">
    <property type="entry name" value="MCM_1"/>
    <property type="match status" value="1"/>
</dbReference>
<dbReference type="InterPro" id="IPR012340">
    <property type="entry name" value="NA-bd_OB-fold"/>
</dbReference>
<organism evidence="7 8">
    <name type="scientific">Vittaforma corneae (strain ATCC 50505)</name>
    <name type="common">Microsporidian parasite</name>
    <name type="synonym">Nosema corneum</name>
    <dbReference type="NCBI Taxonomy" id="993615"/>
    <lineage>
        <taxon>Eukaryota</taxon>
        <taxon>Fungi</taxon>
        <taxon>Fungi incertae sedis</taxon>
        <taxon>Microsporidia</taxon>
        <taxon>Nosematidae</taxon>
        <taxon>Vittaforma</taxon>
    </lineage>
</organism>
<keyword evidence="2 5" id="KW-0547">Nucleotide-binding</keyword>
<dbReference type="GO" id="GO:0003697">
    <property type="term" value="F:single-stranded DNA binding"/>
    <property type="evidence" value="ECO:0007669"/>
    <property type="project" value="TreeGrafter"/>
</dbReference>
<accession>L2GKB4</accession>
<dbReference type="Gene3D" id="2.40.50.140">
    <property type="entry name" value="Nucleic acid-binding proteins"/>
    <property type="match status" value="1"/>
</dbReference>
<dbReference type="SUPFAM" id="SSF50249">
    <property type="entry name" value="Nucleic acid-binding proteins"/>
    <property type="match status" value="1"/>
</dbReference>
<dbReference type="SUPFAM" id="SSF52540">
    <property type="entry name" value="P-loop containing nucleoside triphosphate hydrolases"/>
    <property type="match status" value="1"/>
</dbReference>
<evidence type="ECO:0000313" key="8">
    <source>
        <dbReference type="Proteomes" id="UP000011082"/>
    </source>
</evidence>
<dbReference type="EC" id="3.6.4.12" evidence="1"/>
<evidence type="ECO:0000256" key="1">
    <source>
        <dbReference type="ARBA" id="ARBA00012551"/>
    </source>
</evidence>
<protein>
    <recommendedName>
        <fullName evidence="1">DNA helicase</fullName>
        <ecNumber evidence="1">3.6.4.12</ecNumber>
    </recommendedName>
</protein>
<dbReference type="PANTHER" id="PTHR11630:SF47">
    <property type="entry name" value="DNA HELICASE MCM8"/>
    <property type="match status" value="1"/>
</dbReference>
<evidence type="ECO:0000259" key="6">
    <source>
        <dbReference type="PROSITE" id="PS50051"/>
    </source>
</evidence>
<feature type="domain" description="MCM C-terminal AAA(+) ATPase" evidence="6">
    <location>
        <begin position="277"/>
        <end position="480"/>
    </location>
</feature>
<dbReference type="OrthoDB" id="7462577at2759"/>
<dbReference type="HOGENOM" id="CLU_000995_7_2_1"/>
<dbReference type="RefSeq" id="XP_007605302.1">
    <property type="nucleotide sequence ID" value="XM_007605240.1"/>
</dbReference>
<dbReference type="Gene3D" id="3.40.50.300">
    <property type="entry name" value="P-loop containing nucleotide triphosphate hydrolases"/>
    <property type="match status" value="1"/>
</dbReference>
<dbReference type="InterPro" id="IPR033762">
    <property type="entry name" value="MCM_OB"/>
</dbReference>
<dbReference type="GeneID" id="19882567"/>
<dbReference type="SMART" id="SM00382">
    <property type="entry name" value="AAA"/>
    <property type="match status" value="1"/>
</dbReference>
<dbReference type="InterPro" id="IPR003593">
    <property type="entry name" value="AAA+_ATPase"/>
</dbReference>
<evidence type="ECO:0000256" key="4">
    <source>
        <dbReference type="ARBA" id="ARBA00023125"/>
    </source>
</evidence>
<evidence type="ECO:0000256" key="3">
    <source>
        <dbReference type="ARBA" id="ARBA00022840"/>
    </source>
</evidence>
<dbReference type="GO" id="GO:0005656">
    <property type="term" value="C:nuclear pre-replicative complex"/>
    <property type="evidence" value="ECO:0007669"/>
    <property type="project" value="UniProtKB-ARBA"/>
</dbReference>
<reference evidence="8" key="1">
    <citation type="submission" date="2011-05" db="EMBL/GenBank/DDBJ databases">
        <title>The genome sequence of Vittaforma corneae strain ATCC 50505.</title>
        <authorList>
            <consortium name="The Broad Institute Genome Sequencing Platform"/>
            <person name="Cuomo C."/>
            <person name="Didier E."/>
            <person name="Bowers L."/>
            <person name="Young S.K."/>
            <person name="Zeng Q."/>
            <person name="Gargeya S."/>
            <person name="Fitzgerald M."/>
            <person name="Haas B."/>
            <person name="Abouelleil A."/>
            <person name="Alvarado L."/>
            <person name="Arachchi H.M."/>
            <person name="Berlin A."/>
            <person name="Chapman S.B."/>
            <person name="Gearin G."/>
            <person name="Goldberg J."/>
            <person name="Griggs A."/>
            <person name="Gujja S."/>
            <person name="Hansen M."/>
            <person name="Heiman D."/>
            <person name="Howarth C."/>
            <person name="Larimer J."/>
            <person name="Lui A."/>
            <person name="MacDonald P.J.P."/>
            <person name="McCowen C."/>
            <person name="Montmayeur A."/>
            <person name="Murphy C."/>
            <person name="Neiman D."/>
            <person name="Pearson M."/>
            <person name="Priest M."/>
            <person name="Roberts A."/>
            <person name="Saif S."/>
            <person name="Shea T."/>
            <person name="Sisk P."/>
            <person name="Stolte C."/>
            <person name="Sykes S."/>
            <person name="Wortman J."/>
            <person name="Nusbaum C."/>
            <person name="Birren B."/>
        </authorList>
    </citation>
    <scope>NUCLEOTIDE SEQUENCE [LARGE SCALE GENOMIC DNA]</scope>
    <source>
        <strain evidence="8">ATCC 50505</strain>
    </source>
</reference>
<dbReference type="InterPro" id="IPR018525">
    <property type="entry name" value="MCM_CS"/>
</dbReference>
<keyword evidence="4 5" id="KW-0238">DNA-binding</keyword>
<dbReference type="GO" id="GO:0017116">
    <property type="term" value="F:single-stranded DNA helicase activity"/>
    <property type="evidence" value="ECO:0007669"/>
    <property type="project" value="TreeGrafter"/>
</dbReference>
<keyword evidence="3 5" id="KW-0067">ATP-binding</keyword>
<dbReference type="GO" id="GO:0031261">
    <property type="term" value="C:DNA replication preinitiation complex"/>
    <property type="evidence" value="ECO:0007669"/>
    <property type="project" value="UniProtKB-ARBA"/>
</dbReference>
<dbReference type="GO" id="GO:0005524">
    <property type="term" value="F:ATP binding"/>
    <property type="evidence" value="ECO:0007669"/>
    <property type="project" value="UniProtKB-KW"/>
</dbReference>
<dbReference type="SMART" id="SM00350">
    <property type="entry name" value="MCM"/>
    <property type="match status" value="1"/>
</dbReference>
<dbReference type="GO" id="GO:0043596">
    <property type="term" value="C:nuclear replication fork"/>
    <property type="evidence" value="ECO:0007669"/>
    <property type="project" value="UniProtKB-ARBA"/>
</dbReference>
<keyword evidence="8" id="KW-1185">Reference proteome</keyword>
<dbReference type="Pfam" id="PF17207">
    <property type="entry name" value="MCM_OB"/>
    <property type="match status" value="1"/>
</dbReference>
<dbReference type="Gene3D" id="2.20.28.10">
    <property type="match status" value="1"/>
</dbReference>
<dbReference type="PRINTS" id="PR01657">
    <property type="entry name" value="MCMFAMILY"/>
</dbReference>
<dbReference type="PROSITE" id="PS50051">
    <property type="entry name" value="MCM_2"/>
    <property type="match status" value="1"/>
</dbReference>
<proteinExistence type="inferred from homology"/>
<dbReference type="OMA" id="THTVDWQ"/>
<evidence type="ECO:0000313" key="7">
    <source>
        <dbReference type="EMBL" id="ELA41064.1"/>
    </source>
</evidence>
<dbReference type="GO" id="GO:0042555">
    <property type="term" value="C:MCM complex"/>
    <property type="evidence" value="ECO:0007669"/>
    <property type="project" value="UniProtKB-ARBA"/>
</dbReference>
<dbReference type="InterPro" id="IPR041562">
    <property type="entry name" value="MCM_lid"/>
</dbReference>
<dbReference type="AlphaFoldDB" id="L2GKB4"/>
<dbReference type="InterPro" id="IPR031327">
    <property type="entry name" value="MCM"/>
</dbReference>
<dbReference type="EMBL" id="JH370150">
    <property type="protein sequence ID" value="ELA41064.1"/>
    <property type="molecule type" value="Genomic_DNA"/>
</dbReference>
<name>L2GKB4_VITCO</name>
<sequence length="668" mass="75032">METGEIPLKTWSLYFPNEEYTAFNKEISLVIAIRKTLSISPLVLKGIIDSGIFECEYATFSKFDSPSSACISSTLMCFSCAVSERIFESFGKAIYIETRIINHNEICQFSEISTSKVDTLVTLIGTCCRVGFRKIENLESYFECVKCSKILKVQNQNNIYRIPKCPCKSKSVVFLSGHTSMKCTDKQEIKIQEIFTSGSNTKILEIDVYGSLVGALAPGDMIQLTGIVKAELSGEAYKLKIKCNNLQIIKNRNNLRNEQYFQTDFEIFKKISEEPNLISIFINNLYPDIYGNTLIKAGLVLSLFGGTRKYAGAQSVRSEIHVLIVGDPGLGKSKLLLNTCSILPKSTYVSGNFCTTAGLTVSISHDPITGEYMTDAGALVVSDGGVCCIDEFDKIDDHTALYEAMEDQKVTVAKGGVCCSVPTRSTIVAATNPKNGHFDMTKSIRENLKFDLSLISRFDLVFILRDDLNEKENYEIGNQILKKRHCGMEDPISSLVKDLRSDAFIKNNSTVYTPEILKKYIEYARMTVNPVLSKVAKQKIKDYYLEIRKENNTSIRNLESLMRLTESYARMELKSVASGTHASFAINLHRKIFIKDEKQVKTGKVNFEGILKKYIEINGTNTISKENLMDLIRQLNSTKPEQEVLETLNFQGLIIKKSSQEYKINIIN</sequence>
<evidence type="ECO:0000256" key="2">
    <source>
        <dbReference type="ARBA" id="ARBA00022741"/>
    </source>
</evidence>
<dbReference type="PANTHER" id="PTHR11630">
    <property type="entry name" value="DNA REPLICATION LICENSING FACTOR MCM FAMILY MEMBER"/>
    <property type="match status" value="1"/>
</dbReference>